<reference evidence="2" key="1">
    <citation type="journal article" date="2019" name="Int. J. Syst. Evol. Microbiol.">
        <title>The Global Catalogue of Microorganisms (GCM) 10K type strain sequencing project: providing services to taxonomists for standard genome sequencing and annotation.</title>
        <authorList>
            <consortium name="The Broad Institute Genomics Platform"/>
            <consortium name="The Broad Institute Genome Sequencing Center for Infectious Disease"/>
            <person name="Wu L."/>
            <person name="Ma J."/>
        </authorList>
    </citation>
    <scope>NUCLEOTIDE SEQUENCE [LARGE SCALE GENOMIC DNA]</scope>
    <source>
        <strain evidence="2">CGMCC 1.15407</strain>
    </source>
</reference>
<protein>
    <recommendedName>
        <fullName evidence="3">Type II toxin-antitoxin system VapB family antitoxin</fullName>
    </recommendedName>
</protein>
<sequence length="66" mass="7578">MRTTLDIPEKLIREAMELTGARTKSQLIREALEAQVQQIKRKRLLTFKGAIDLAIDLDSVRKRKDG</sequence>
<dbReference type="InterPro" id="IPR019239">
    <property type="entry name" value="VapB_antitoxin"/>
</dbReference>
<dbReference type="Pfam" id="PF09957">
    <property type="entry name" value="VapB_antitoxin"/>
    <property type="match status" value="1"/>
</dbReference>
<evidence type="ECO:0008006" key="3">
    <source>
        <dbReference type="Google" id="ProtNLM"/>
    </source>
</evidence>
<keyword evidence="2" id="KW-1185">Reference proteome</keyword>
<evidence type="ECO:0000313" key="1">
    <source>
        <dbReference type="EMBL" id="GGF17682.1"/>
    </source>
</evidence>
<gene>
    <name evidence="1" type="ORF">GCM10011339_01990</name>
</gene>
<proteinExistence type="predicted"/>
<dbReference type="Proteomes" id="UP000647339">
    <property type="component" value="Unassembled WGS sequence"/>
</dbReference>
<name>A0ABQ1UGT3_9BACT</name>
<dbReference type="EMBL" id="BMIU01000001">
    <property type="protein sequence ID" value="GGF17682.1"/>
    <property type="molecule type" value="Genomic_DNA"/>
</dbReference>
<dbReference type="RefSeq" id="WP_137402560.1">
    <property type="nucleotide sequence ID" value="NZ_BMIU01000001.1"/>
</dbReference>
<evidence type="ECO:0000313" key="2">
    <source>
        <dbReference type="Proteomes" id="UP000647339"/>
    </source>
</evidence>
<accession>A0ABQ1UGT3</accession>
<comment type="caution">
    <text evidence="1">The sequence shown here is derived from an EMBL/GenBank/DDBJ whole genome shotgun (WGS) entry which is preliminary data.</text>
</comment>
<organism evidence="1 2">
    <name type="scientific">Echinicola rosea</name>
    <dbReference type="NCBI Taxonomy" id="1807691"/>
    <lineage>
        <taxon>Bacteria</taxon>
        <taxon>Pseudomonadati</taxon>
        <taxon>Bacteroidota</taxon>
        <taxon>Cytophagia</taxon>
        <taxon>Cytophagales</taxon>
        <taxon>Cyclobacteriaceae</taxon>
        <taxon>Echinicola</taxon>
    </lineage>
</organism>